<dbReference type="PANTHER" id="PTHR43546:SF3">
    <property type="entry name" value="UPF0173 METAL-DEPENDENT HYDROLASE MJ1163"/>
    <property type="match status" value="1"/>
</dbReference>
<dbReference type="Pfam" id="PF13483">
    <property type="entry name" value="Lactamase_B_3"/>
    <property type="match status" value="1"/>
</dbReference>
<comment type="similarity">
    <text evidence="2">Belongs to the UPF0173 family.</text>
</comment>
<dbReference type="SMART" id="SM00849">
    <property type="entry name" value="Lactamase_B"/>
    <property type="match status" value="1"/>
</dbReference>
<dbReference type="NCBIfam" id="NF001911">
    <property type="entry name" value="PRK00685.1"/>
    <property type="match status" value="1"/>
</dbReference>
<organism evidence="4 5">
    <name type="scientific">Anaerosporomusa subterranea</name>
    <dbReference type="NCBI Taxonomy" id="1794912"/>
    <lineage>
        <taxon>Bacteria</taxon>
        <taxon>Bacillati</taxon>
        <taxon>Bacillota</taxon>
        <taxon>Negativicutes</taxon>
        <taxon>Acetonemataceae</taxon>
        <taxon>Anaerosporomusa</taxon>
    </lineage>
</organism>
<name>A0A154BSQ8_ANASB</name>
<dbReference type="EMBL" id="LSGP01000013">
    <property type="protein sequence ID" value="KYZ76949.1"/>
    <property type="molecule type" value="Genomic_DNA"/>
</dbReference>
<dbReference type="InterPro" id="IPR050114">
    <property type="entry name" value="UPF0173_UPF0282_UlaG_hydrolase"/>
</dbReference>
<dbReference type="SUPFAM" id="SSF56281">
    <property type="entry name" value="Metallo-hydrolase/oxidoreductase"/>
    <property type="match status" value="1"/>
</dbReference>
<comment type="caution">
    <text evidence="4">The sequence shown here is derived from an EMBL/GenBank/DDBJ whole genome shotgun (WGS) entry which is preliminary data.</text>
</comment>
<dbReference type="InterPro" id="IPR001279">
    <property type="entry name" value="Metallo-B-lactamas"/>
</dbReference>
<feature type="domain" description="Metallo-beta-lactamase" evidence="3">
    <location>
        <begin position="8"/>
        <end position="185"/>
    </location>
</feature>
<dbReference type="Gene3D" id="3.60.15.10">
    <property type="entry name" value="Ribonuclease Z/Hydroxyacylglutathione hydrolase-like"/>
    <property type="match status" value="1"/>
</dbReference>
<dbReference type="GO" id="GO:0016787">
    <property type="term" value="F:hydrolase activity"/>
    <property type="evidence" value="ECO:0007669"/>
    <property type="project" value="UniProtKB-UniRule"/>
</dbReference>
<dbReference type="STRING" id="1794912.AXX12_02050"/>
<keyword evidence="1 2" id="KW-0378">Hydrolase</keyword>
<evidence type="ECO:0000259" key="3">
    <source>
        <dbReference type="SMART" id="SM00849"/>
    </source>
</evidence>
<dbReference type="AlphaFoldDB" id="A0A154BSQ8"/>
<proteinExistence type="inferred from homology"/>
<dbReference type="InterPro" id="IPR036866">
    <property type="entry name" value="RibonucZ/Hydroxyglut_hydro"/>
</dbReference>
<evidence type="ECO:0000256" key="2">
    <source>
        <dbReference type="HAMAP-Rule" id="MF_00457"/>
    </source>
</evidence>
<dbReference type="Proteomes" id="UP000076268">
    <property type="component" value="Unassembled WGS sequence"/>
</dbReference>
<gene>
    <name evidence="4" type="ORF">AXX12_02050</name>
</gene>
<keyword evidence="5" id="KW-1185">Reference proteome</keyword>
<evidence type="ECO:0000256" key="1">
    <source>
        <dbReference type="ARBA" id="ARBA00022801"/>
    </source>
</evidence>
<dbReference type="OrthoDB" id="9789133at2"/>
<dbReference type="RefSeq" id="WP_066238380.1">
    <property type="nucleotide sequence ID" value="NZ_LSGP01000013.1"/>
</dbReference>
<dbReference type="InterPro" id="IPR022877">
    <property type="entry name" value="UPF0173"/>
</dbReference>
<evidence type="ECO:0000313" key="5">
    <source>
        <dbReference type="Proteomes" id="UP000076268"/>
    </source>
</evidence>
<dbReference type="PANTHER" id="PTHR43546">
    <property type="entry name" value="UPF0173 METAL-DEPENDENT HYDROLASE MJ1163-RELATED"/>
    <property type="match status" value="1"/>
</dbReference>
<accession>A0A154BSQ8</accession>
<dbReference type="HAMAP" id="MF_00457">
    <property type="entry name" value="UPF0173"/>
    <property type="match status" value="1"/>
</dbReference>
<reference evidence="4 5" key="1">
    <citation type="submission" date="2016-02" db="EMBL/GenBank/DDBJ databases">
        <title>Anaerosporomusa subterraneum gen. nov., sp. nov., a spore-forming obligate anaerobe isolated from saprolite.</title>
        <authorList>
            <person name="Choi J.K."/>
            <person name="Shah M."/>
            <person name="Yee N."/>
        </authorList>
    </citation>
    <scope>NUCLEOTIDE SEQUENCE [LARGE SCALE GENOMIC DNA]</scope>
    <source>
        <strain evidence="4 5">RU4</strain>
    </source>
</reference>
<evidence type="ECO:0000313" key="4">
    <source>
        <dbReference type="EMBL" id="KYZ76949.1"/>
    </source>
</evidence>
<sequence>MTTLSFLGHACFQLSNETTSIIFDPYLTDNPFQVVKPTEVKCNYVLVSHGHADHLGDAISIAKQNDATVISTAEIAGVCGKQDCKAHAMHLGGKHAFDFGYVRLTLAFHGAGVPGGHACGFIVNFYGTTVYFAGDTALFGDMALLGRLASIDWALLPIGDNYTMGPDDAVEAVALLKPKQVIPMHYNTWPVIAQDPEAFKQKVENRSQIPVRIMNPGETISIA</sequence>
<protein>
    <recommendedName>
        <fullName evidence="2">UPF0173 metal-dependent hydrolase AXX12_02050</fullName>
    </recommendedName>
</protein>